<evidence type="ECO:0000313" key="2">
    <source>
        <dbReference type="EMBL" id="REE97563.1"/>
    </source>
</evidence>
<accession>A0A3D9SU68</accession>
<dbReference type="GO" id="GO:0006508">
    <property type="term" value="P:proteolysis"/>
    <property type="evidence" value="ECO:0007669"/>
    <property type="project" value="InterPro"/>
</dbReference>
<keyword evidence="3" id="KW-1185">Reference proteome</keyword>
<dbReference type="Gene3D" id="3.40.50.1820">
    <property type="entry name" value="alpha/beta hydrolase"/>
    <property type="match status" value="1"/>
</dbReference>
<dbReference type="EMBL" id="QTTT01000001">
    <property type="protein sequence ID" value="REE97563.1"/>
    <property type="molecule type" value="Genomic_DNA"/>
</dbReference>
<dbReference type="AlphaFoldDB" id="A0A3D9SU68"/>
<reference evidence="2 3" key="1">
    <citation type="submission" date="2018-08" db="EMBL/GenBank/DDBJ databases">
        <title>Sequencing the genomes of 1000 actinobacteria strains.</title>
        <authorList>
            <person name="Klenk H.-P."/>
        </authorList>
    </citation>
    <scope>NUCLEOTIDE SEQUENCE [LARGE SCALE GENOMIC DNA]</scope>
    <source>
        <strain evidence="2 3">DSM 43927</strain>
    </source>
</reference>
<gene>
    <name evidence="2" type="ORF">DFJ69_3036</name>
</gene>
<feature type="compositionally biased region" description="Acidic residues" evidence="1">
    <location>
        <begin position="301"/>
        <end position="311"/>
    </location>
</feature>
<protein>
    <submittedName>
        <fullName evidence="2">Prolyl oligopeptidase family protein</fullName>
    </submittedName>
</protein>
<comment type="caution">
    <text evidence="2">The sequence shown here is derived from an EMBL/GenBank/DDBJ whole genome shotgun (WGS) entry which is preliminary data.</text>
</comment>
<evidence type="ECO:0000313" key="3">
    <source>
        <dbReference type="Proteomes" id="UP000256661"/>
    </source>
</evidence>
<dbReference type="RefSeq" id="WP_147312312.1">
    <property type="nucleotide sequence ID" value="NZ_QTTT01000001.1"/>
</dbReference>
<feature type="region of interest" description="Disordered" evidence="1">
    <location>
        <begin position="298"/>
        <end position="383"/>
    </location>
</feature>
<dbReference type="SUPFAM" id="SSF53474">
    <property type="entry name" value="alpha/beta-Hydrolases"/>
    <property type="match status" value="1"/>
</dbReference>
<dbReference type="Proteomes" id="UP000256661">
    <property type="component" value="Unassembled WGS sequence"/>
</dbReference>
<proteinExistence type="predicted"/>
<evidence type="ECO:0000256" key="1">
    <source>
        <dbReference type="SAM" id="MobiDB-lite"/>
    </source>
</evidence>
<sequence>MEILNEVHATIAGERRSCHDPMSADRMTTPRTGTAADASYLALPPTAVDARPAGPTRLVVAWHGFGPPRTPPALASAMPMTGVPTWRVYLHLPAPEGALPPAGLGGDAAVEEYGDAVEAAAARFPEALAEIRGQLGLVEGPVGLTGFSAGATVAMLVLASGEVPVSAAAFVSPIIAPARTMSEVVKETGRTYAWSERSRAAADRLDLAARAGEIAGRGTPMLLVGGSRDRLVRAPELTRLRDRLAEHGADVELATFRMAHSLTEEPGVEALPPQAEAVSVDGALTDWFREHLAIVDVAPEPGDEPGDEDDTPVLGGRVLRPEEAPTGSPAESAAALDRTMPDGAWSSSPTQSPPPGRPAPQRRPEADGDDAHSPLTVGGGGQP</sequence>
<name>A0A3D9SU68_9ACTN</name>
<dbReference type="OrthoDB" id="6059224at2"/>
<dbReference type="InterPro" id="IPR029058">
    <property type="entry name" value="AB_hydrolase_fold"/>
</dbReference>
<feature type="compositionally biased region" description="Basic and acidic residues" evidence="1">
    <location>
        <begin position="362"/>
        <end position="372"/>
    </location>
</feature>
<dbReference type="GO" id="GO:0008236">
    <property type="term" value="F:serine-type peptidase activity"/>
    <property type="evidence" value="ECO:0007669"/>
    <property type="project" value="InterPro"/>
</dbReference>
<organism evidence="2 3">
    <name type="scientific">Thermomonospora umbrina</name>
    <dbReference type="NCBI Taxonomy" id="111806"/>
    <lineage>
        <taxon>Bacteria</taxon>
        <taxon>Bacillati</taxon>
        <taxon>Actinomycetota</taxon>
        <taxon>Actinomycetes</taxon>
        <taxon>Streptosporangiales</taxon>
        <taxon>Thermomonosporaceae</taxon>
        <taxon>Thermomonospora</taxon>
    </lineage>
</organism>